<reference evidence="10 11" key="1">
    <citation type="submission" date="2020-08" db="EMBL/GenBank/DDBJ databases">
        <title>Aphidius gifuensis genome sequencing and assembly.</title>
        <authorList>
            <person name="Du Z."/>
        </authorList>
    </citation>
    <scope>NUCLEOTIDE SEQUENCE [LARGE SCALE GENOMIC DNA]</scope>
    <source>
        <strain evidence="10">YNYX2018</strain>
        <tissue evidence="10">Adults</tissue>
    </source>
</reference>
<dbReference type="GO" id="GO:0007165">
    <property type="term" value="P:signal transduction"/>
    <property type="evidence" value="ECO:0007669"/>
    <property type="project" value="TreeGrafter"/>
</dbReference>
<dbReference type="AlphaFoldDB" id="A0A834XNK0"/>
<dbReference type="InterPro" id="IPR037256">
    <property type="entry name" value="ASC_dom_sf"/>
</dbReference>
<dbReference type="GO" id="GO:0005634">
    <property type="term" value="C:nucleus"/>
    <property type="evidence" value="ECO:0007669"/>
    <property type="project" value="TreeGrafter"/>
</dbReference>
<feature type="domain" description="Association with the SNF1 complex (ASC)" evidence="9">
    <location>
        <begin position="188"/>
        <end position="278"/>
    </location>
</feature>
<dbReference type="GO" id="GO:0019901">
    <property type="term" value="F:protein kinase binding"/>
    <property type="evidence" value="ECO:0007669"/>
    <property type="project" value="TreeGrafter"/>
</dbReference>
<organism evidence="10 11">
    <name type="scientific">Aphidius gifuensis</name>
    <name type="common">Parasitoid wasp</name>
    <dbReference type="NCBI Taxonomy" id="684658"/>
    <lineage>
        <taxon>Eukaryota</taxon>
        <taxon>Metazoa</taxon>
        <taxon>Ecdysozoa</taxon>
        <taxon>Arthropoda</taxon>
        <taxon>Hexapoda</taxon>
        <taxon>Insecta</taxon>
        <taxon>Pterygota</taxon>
        <taxon>Neoptera</taxon>
        <taxon>Endopterygota</taxon>
        <taxon>Hymenoptera</taxon>
        <taxon>Apocrita</taxon>
        <taxon>Ichneumonoidea</taxon>
        <taxon>Braconidae</taxon>
        <taxon>Aphidiinae</taxon>
        <taxon>Aphidius</taxon>
    </lineage>
</organism>
<dbReference type="Pfam" id="PF04739">
    <property type="entry name" value="AMPKBI"/>
    <property type="match status" value="1"/>
</dbReference>
<dbReference type="EMBL" id="JACMRX010000004">
    <property type="protein sequence ID" value="KAF7990405.1"/>
    <property type="molecule type" value="Genomic_DNA"/>
</dbReference>
<feature type="compositionally biased region" description="Polar residues" evidence="8">
    <location>
        <begin position="1"/>
        <end position="17"/>
    </location>
</feature>
<dbReference type="PANTHER" id="PTHR10343">
    <property type="entry name" value="5'-AMP-ACTIVATED PROTEIN KINASE , BETA SUBUNIT"/>
    <property type="match status" value="1"/>
</dbReference>
<evidence type="ECO:0000256" key="6">
    <source>
        <dbReference type="ARBA" id="ARBA00025180"/>
    </source>
</evidence>
<keyword evidence="4" id="KW-0276">Fatty acid metabolism</keyword>
<dbReference type="InterPro" id="IPR013783">
    <property type="entry name" value="Ig-like_fold"/>
</dbReference>
<dbReference type="SUPFAM" id="SSF160219">
    <property type="entry name" value="AMPKBI-like"/>
    <property type="match status" value="1"/>
</dbReference>
<name>A0A834XNK0_APHGI</name>
<comment type="similarity">
    <text evidence="1">Belongs to the 5'-AMP-activated protein kinase beta subunit family.</text>
</comment>
<feature type="region of interest" description="Disordered" evidence="8">
    <location>
        <begin position="1"/>
        <end position="86"/>
    </location>
</feature>
<dbReference type="FunFam" id="2.60.40.10:FF:000139">
    <property type="entry name" value="Protein kinase AMP-activated non-catalytic subunit beta 1"/>
    <property type="match status" value="1"/>
</dbReference>
<dbReference type="Proteomes" id="UP000639338">
    <property type="component" value="Unassembled WGS sequence"/>
</dbReference>
<dbReference type="InterPro" id="IPR014756">
    <property type="entry name" value="Ig_E-set"/>
</dbReference>
<dbReference type="Gene3D" id="6.20.250.60">
    <property type="match status" value="1"/>
</dbReference>
<keyword evidence="11" id="KW-1185">Reference proteome</keyword>
<evidence type="ECO:0000256" key="8">
    <source>
        <dbReference type="SAM" id="MobiDB-lite"/>
    </source>
</evidence>
<dbReference type="GO" id="GO:0006631">
    <property type="term" value="P:fatty acid metabolic process"/>
    <property type="evidence" value="ECO:0007669"/>
    <property type="project" value="UniProtKB-KW"/>
</dbReference>
<evidence type="ECO:0000256" key="5">
    <source>
        <dbReference type="ARBA" id="ARBA00023098"/>
    </source>
</evidence>
<dbReference type="InterPro" id="IPR006828">
    <property type="entry name" value="ASC_dom"/>
</dbReference>
<dbReference type="InterPro" id="IPR050827">
    <property type="entry name" value="CRP1_MDG1_kinase"/>
</dbReference>
<sequence length="278" mass="31110">MGNAGSNQPVIHHNSQVVKEPHRHSKEQHHPPSPGKDGQAFTFAKKPNPKLVFQSSQDEEDTYFSKDGEYTGQRPRSNTVSEGTKVPDSKVLPTVFKWEGGGKQVYISGTFSGWKTLPMVKSHGDFVTIIDLPEGEHQYKFYVDGEWRHDPGLNIVDNGLGAKNNMVSVKKSDFEVFQALAKDSEGIISSAQTEYSQDIPTQKPWEKVAGPPILPPHLLQVILNKDTPLSCEPTLLPEPNHVMLNHLYALSIKDSVMVLSATHRYRKKYVTTLLYKPI</sequence>
<evidence type="ECO:0000256" key="1">
    <source>
        <dbReference type="ARBA" id="ARBA00010926"/>
    </source>
</evidence>
<dbReference type="GO" id="GO:0031588">
    <property type="term" value="C:nucleotide-activated protein kinase complex"/>
    <property type="evidence" value="ECO:0007669"/>
    <property type="project" value="TreeGrafter"/>
</dbReference>
<dbReference type="Gene3D" id="2.60.40.10">
    <property type="entry name" value="Immunoglobulins"/>
    <property type="match status" value="1"/>
</dbReference>
<keyword evidence="3" id="KW-0597">Phosphoprotein</keyword>
<evidence type="ECO:0000313" key="11">
    <source>
        <dbReference type="Proteomes" id="UP000639338"/>
    </source>
</evidence>
<evidence type="ECO:0000256" key="7">
    <source>
        <dbReference type="ARBA" id="ARBA00040010"/>
    </source>
</evidence>
<evidence type="ECO:0000256" key="4">
    <source>
        <dbReference type="ARBA" id="ARBA00022832"/>
    </source>
</evidence>
<proteinExistence type="inferred from homology"/>
<evidence type="ECO:0000313" key="10">
    <source>
        <dbReference type="EMBL" id="KAF7990405.1"/>
    </source>
</evidence>
<dbReference type="GO" id="GO:0005737">
    <property type="term" value="C:cytoplasm"/>
    <property type="evidence" value="ECO:0007669"/>
    <property type="project" value="TreeGrafter"/>
</dbReference>
<comment type="caution">
    <text evidence="10">The sequence shown here is derived from an EMBL/GenBank/DDBJ whole genome shotgun (WGS) entry which is preliminary data.</text>
</comment>
<dbReference type="SUPFAM" id="SSF81296">
    <property type="entry name" value="E set domains"/>
    <property type="match status" value="1"/>
</dbReference>
<accession>A0A834XNK0</accession>
<dbReference type="PANTHER" id="PTHR10343:SF84">
    <property type="entry name" value="5'-AMP-ACTIVATED PROTEIN KINASE SUBUNIT BETA-1"/>
    <property type="match status" value="1"/>
</dbReference>
<dbReference type="OrthoDB" id="531008at2759"/>
<evidence type="ECO:0000259" key="9">
    <source>
        <dbReference type="SMART" id="SM01010"/>
    </source>
</evidence>
<dbReference type="SMART" id="SM01010">
    <property type="entry name" value="AMPKBI"/>
    <property type="match status" value="1"/>
</dbReference>
<dbReference type="CDD" id="cd02859">
    <property type="entry name" value="E_set_AMPKbeta_like_N"/>
    <property type="match status" value="1"/>
</dbReference>
<keyword evidence="5" id="KW-0443">Lipid metabolism</keyword>
<evidence type="ECO:0000256" key="3">
    <source>
        <dbReference type="ARBA" id="ARBA00022553"/>
    </source>
</evidence>
<evidence type="ECO:0000256" key="2">
    <source>
        <dbReference type="ARBA" id="ARBA00022516"/>
    </source>
</evidence>
<protein>
    <recommendedName>
        <fullName evidence="7">5'-AMP-activated protein kinase subunit beta-1</fullName>
    </recommendedName>
</protein>
<dbReference type="InterPro" id="IPR032640">
    <property type="entry name" value="AMPK1_CBM"/>
</dbReference>
<comment type="function">
    <text evidence="6">Non-catalytic subunit of AMP-activated protein kinase (AMPK), an energy sensor protein kinase that plays a key role in regulating cellular energy metabolism. In response to reduction of intracellular ATP levels, AMPK activates energy-producing pathways and inhibits energy-consuming processes: inhibits protein, carbohydrate and lipid biosynthesis, as well as cell growth and proliferation. AMPK acts via direct phosphorylation of metabolic enzymes, and by longer-term effects via phosphorylation of transcription regulators. Also acts as a regulator of cellular polarity by remodeling the actin cytoskeleton; probably by indirectly activating myosin. Beta non-catalytic subunit acts as a scaffold on which the AMPK complex assembles, via its C-terminus that bridges alpha (PRKAA1 or PRKAA2) and gamma subunits (PRKAG1, PRKAG2 or PRKAG3).</text>
</comment>
<dbReference type="Pfam" id="PF16561">
    <property type="entry name" value="AMPK1_CBM"/>
    <property type="match status" value="1"/>
</dbReference>
<keyword evidence="2" id="KW-0444">Lipid biosynthesis</keyword>
<gene>
    <name evidence="10" type="ORF">HCN44_000210</name>
</gene>